<evidence type="ECO:0000313" key="2">
    <source>
        <dbReference type="Proteomes" id="UP001056120"/>
    </source>
</evidence>
<protein>
    <submittedName>
        <fullName evidence="1">Uncharacterized protein</fullName>
    </submittedName>
</protein>
<comment type="caution">
    <text evidence="1">The sequence shown here is derived from an EMBL/GenBank/DDBJ whole genome shotgun (WGS) entry which is preliminary data.</text>
</comment>
<reference evidence="2" key="1">
    <citation type="journal article" date="2022" name="Mol. Ecol. Resour.">
        <title>The genomes of chicory, endive, great burdock and yacon provide insights into Asteraceae palaeo-polyploidization history and plant inulin production.</title>
        <authorList>
            <person name="Fan W."/>
            <person name="Wang S."/>
            <person name="Wang H."/>
            <person name="Wang A."/>
            <person name="Jiang F."/>
            <person name="Liu H."/>
            <person name="Zhao H."/>
            <person name="Xu D."/>
            <person name="Zhang Y."/>
        </authorList>
    </citation>
    <scope>NUCLEOTIDE SEQUENCE [LARGE SCALE GENOMIC DNA]</scope>
    <source>
        <strain evidence="2">cv. Yunnan</strain>
    </source>
</reference>
<gene>
    <name evidence="1" type="ORF">L1987_03657</name>
</gene>
<accession>A0ACB9KB44</accession>
<sequence length="88" mass="10240">MSLSQMGNEPELVRQYEGPLNRKSRNRENGDDDYGGVLYDDEIWKPCLKGIHLAWLMIYRIFAFFVLLILITLNAIVDGGGIFYYYTQ</sequence>
<reference evidence="1 2" key="2">
    <citation type="journal article" date="2022" name="Mol. Ecol. Resour.">
        <title>The genomes of chicory, endive, great burdock and yacon provide insights into Asteraceae paleo-polyploidization history and plant inulin production.</title>
        <authorList>
            <person name="Fan W."/>
            <person name="Wang S."/>
            <person name="Wang H."/>
            <person name="Wang A."/>
            <person name="Jiang F."/>
            <person name="Liu H."/>
            <person name="Zhao H."/>
            <person name="Xu D."/>
            <person name="Zhang Y."/>
        </authorList>
    </citation>
    <scope>NUCLEOTIDE SEQUENCE [LARGE SCALE GENOMIC DNA]</scope>
    <source>
        <strain evidence="2">cv. Yunnan</strain>
        <tissue evidence="1">Leaves</tissue>
    </source>
</reference>
<organism evidence="1 2">
    <name type="scientific">Smallanthus sonchifolius</name>
    <dbReference type="NCBI Taxonomy" id="185202"/>
    <lineage>
        <taxon>Eukaryota</taxon>
        <taxon>Viridiplantae</taxon>
        <taxon>Streptophyta</taxon>
        <taxon>Embryophyta</taxon>
        <taxon>Tracheophyta</taxon>
        <taxon>Spermatophyta</taxon>
        <taxon>Magnoliopsida</taxon>
        <taxon>eudicotyledons</taxon>
        <taxon>Gunneridae</taxon>
        <taxon>Pentapetalae</taxon>
        <taxon>asterids</taxon>
        <taxon>campanulids</taxon>
        <taxon>Asterales</taxon>
        <taxon>Asteraceae</taxon>
        <taxon>Asteroideae</taxon>
        <taxon>Heliantheae alliance</taxon>
        <taxon>Millerieae</taxon>
        <taxon>Smallanthus</taxon>
    </lineage>
</organism>
<evidence type="ECO:0000313" key="1">
    <source>
        <dbReference type="EMBL" id="KAI3829531.1"/>
    </source>
</evidence>
<name>A0ACB9KB44_9ASTR</name>
<dbReference type="Proteomes" id="UP001056120">
    <property type="component" value="Linkage Group LG01"/>
</dbReference>
<dbReference type="EMBL" id="CM042018">
    <property type="protein sequence ID" value="KAI3829531.1"/>
    <property type="molecule type" value="Genomic_DNA"/>
</dbReference>
<proteinExistence type="predicted"/>
<keyword evidence="2" id="KW-1185">Reference proteome</keyword>